<feature type="transmembrane region" description="Helical" evidence="2">
    <location>
        <begin position="46"/>
        <end position="71"/>
    </location>
</feature>
<evidence type="ECO:0000256" key="2">
    <source>
        <dbReference type="SAM" id="Phobius"/>
    </source>
</evidence>
<keyword evidence="2" id="KW-1133">Transmembrane helix</keyword>
<sequence>MGQEPTGTARPPHPQEVRTMSTTTTHHRRPTNQGDHDVRNAWLSMLLLPVVFFGAFLVGEGLIGLLGYPVGDARPPLWAGVLATVPALAVFALPAVLSSWFAARASRRRRDRRGWVPAGILVALAVGFTVLNTVPMGQ</sequence>
<name>A0ABQ2FAQ8_9MICO</name>
<keyword evidence="2" id="KW-0812">Transmembrane</keyword>
<reference evidence="4" key="1">
    <citation type="journal article" date="2019" name="Int. J. Syst. Evol. Microbiol.">
        <title>The Global Catalogue of Microorganisms (GCM) 10K type strain sequencing project: providing services to taxonomists for standard genome sequencing and annotation.</title>
        <authorList>
            <consortium name="The Broad Institute Genomics Platform"/>
            <consortium name="The Broad Institute Genome Sequencing Center for Infectious Disease"/>
            <person name="Wu L."/>
            <person name="Ma J."/>
        </authorList>
    </citation>
    <scope>NUCLEOTIDE SEQUENCE [LARGE SCALE GENOMIC DNA]</scope>
    <source>
        <strain evidence="4">CGMCC 1.5362</strain>
    </source>
</reference>
<feature type="transmembrane region" description="Helical" evidence="2">
    <location>
        <begin position="115"/>
        <end position="134"/>
    </location>
</feature>
<keyword evidence="2" id="KW-0472">Membrane</keyword>
<protein>
    <submittedName>
        <fullName evidence="3">Uncharacterized protein</fullName>
    </submittedName>
</protein>
<organism evidence="3 4">
    <name type="scientific">Ornithinimicrobium pekingense</name>
    <dbReference type="NCBI Taxonomy" id="384677"/>
    <lineage>
        <taxon>Bacteria</taxon>
        <taxon>Bacillati</taxon>
        <taxon>Actinomycetota</taxon>
        <taxon>Actinomycetes</taxon>
        <taxon>Micrococcales</taxon>
        <taxon>Ornithinimicrobiaceae</taxon>
        <taxon>Ornithinimicrobium</taxon>
    </lineage>
</organism>
<feature type="region of interest" description="Disordered" evidence="1">
    <location>
        <begin position="1"/>
        <end position="35"/>
    </location>
</feature>
<evidence type="ECO:0000313" key="4">
    <source>
        <dbReference type="Proteomes" id="UP000662111"/>
    </source>
</evidence>
<evidence type="ECO:0000256" key="1">
    <source>
        <dbReference type="SAM" id="MobiDB-lite"/>
    </source>
</evidence>
<feature type="transmembrane region" description="Helical" evidence="2">
    <location>
        <begin position="77"/>
        <end position="103"/>
    </location>
</feature>
<accession>A0ABQ2FAQ8</accession>
<comment type="caution">
    <text evidence="3">The sequence shown here is derived from an EMBL/GenBank/DDBJ whole genome shotgun (WGS) entry which is preliminary data.</text>
</comment>
<keyword evidence="4" id="KW-1185">Reference proteome</keyword>
<evidence type="ECO:0000313" key="3">
    <source>
        <dbReference type="EMBL" id="GGK67508.1"/>
    </source>
</evidence>
<dbReference type="EMBL" id="BMLB01000003">
    <property type="protein sequence ID" value="GGK67508.1"/>
    <property type="molecule type" value="Genomic_DNA"/>
</dbReference>
<proteinExistence type="predicted"/>
<dbReference type="Proteomes" id="UP000662111">
    <property type="component" value="Unassembled WGS sequence"/>
</dbReference>
<gene>
    <name evidence="3" type="ORF">GCM10011509_14830</name>
</gene>